<feature type="region of interest" description="Disordered" evidence="6">
    <location>
        <begin position="62"/>
        <end position="108"/>
    </location>
</feature>
<dbReference type="EMBL" id="BAAAMR010000054">
    <property type="protein sequence ID" value="GAA2150241.1"/>
    <property type="molecule type" value="Genomic_DNA"/>
</dbReference>
<keyword evidence="5 7" id="KW-0472">Membrane</keyword>
<protein>
    <recommendedName>
        <fullName evidence="8">Type II secretion system protein GspF domain-containing protein</fullName>
    </recommendedName>
</protein>
<proteinExistence type="predicted"/>
<feature type="region of interest" description="Disordered" evidence="6">
    <location>
        <begin position="23"/>
        <end position="48"/>
    </location>
</feature>
<evidence type="ECO:0000256" key="7">
    <source>
        <dbReference type="SAM" id="Phobius"/>
    </source>
</evidence>
<evidence type="ECO:0000313" key="9">
    <source>
        <dbReference type="EMBL" id="GAA2150241.1"/>
    </source>
</evidence>
<feature type="domain" description="Type II secretion system protein GspF" evidence="8">
    <location>
        <begin position="171"/>
        <end position="292"/>
    </location>
</feature>
<evidence type="ECO:0000256" key="4">
    <source>
        <dbReference type="ARBA" id="ARBA00022989"/>
    </source>
</evidence>
<feature type="compositionally biased region" description="Basic residues" evidence="6">
    <location>
        <begin position="36"/>
        <end position="48"/>
    </location>
</feature>
<keyword evidence="2" id="KW-1003">Cell membrane</keyword>
<keyword evidence="10" id="KW-1185">Reference proteome</keyword>
<keyword evidence="3 7" id="KW-0812">Transmembrane</keyword>
<evidence type="ECO:0000259" key="8">
    <source>
        <dbReference type="Pfam" id="PF00482"/>
    </source>
</evidence>
<dbReference type="Proteomes" id="UP001501020">
    <property type="component" value="Unassembled WGS sequence"/>
</dbReference>
<reference evidence="9 10" key="1">
    <citation type="journal article" date="2019" name="Int. J. Syst. Evol. Microbiol.">
        <title>The Global Catalogue of Microorganisms (GCM) 10K type strain sequencing project: providing services to taxonomists for standard genome sequencing and annotation.</title>
        <authorList>
            <consortium name="The Broad Institute Genomics Platform"/>
            <consortium name="The Broad Institute Genome Sequencing Center for Infectious Disease"/>
            <person name="Wu L."/>
            <person name="Ma J."/>
        </authorList>
    </citation>
    <scope>NUCLEOTIDE SEQUENCE [LARGE SCALE GENOMIC DNA]</scope>
    <source>
        <strain evidence="9 10">JCM 13850</strain>
    </source>
</reference>
<feature type="compositionally biased region" description="Basic and acidic residues" evidence="6">
    <location>
        <begin position="95"/>
        <end position="108"/>
    </location>
</feature>
<comment type="caution">
    <text evidence="9">The sequence shown here is derived from an EMBL/GenBank/DDBJ whole genome shotgun (WGS) entry which is preliminary data.</text>
</comment>
<feature type="transmembrane region" description="Helical" evidence="7">
    <location>
        <begin position="276"/>
        <end position="306"/>
    </location>
</feature>
<dbReference type="PANTHER" id="PTHR35007:SF3">
    <property type="entry name" value="POSSIBLE CONSERVED ALANINE RICH MEMBRANE PROTEIN"/>
    <property type="match status" value="1"/>
</dbReference>
<dbReference type="Pfam" id="PF00482">
    <property type="entry name" value="T2SSF"/>
    <property type="match status" value="1"/>
</dbReference>
<feature type="transmembrane region" description="Helical" evidence="7">
    <location>
        <begin position="118"/>
        <end position="148"/>
    </location>
</feature>
<sequence length="307" mass="31868">MVTSMAVLCAAVAAFLLPKGANPAGRRLDDQFSKASPRHAAPRGHPARLRADRREALQSAEAVHPLHDTSPGRALDRQFHSGGAPPLHKRTAGRAGERGQGEAESGRREKVLRRGASLLAGVMCWVIFGGLVGGVIGAVVAAAVWYSFGRLGNADRRRRRARLIADLPVAVDLLAACLRGGAPWHNAVEAVADAVAGPLGDELRGVAVQIRLGADPVEAWLALTAEPSLAPLARTAVRAVSSGAALAPSLGRLARDQRRVARTAAAERARAAGIRVLAPLGLCFLPAFVLLGVVPAIAGIASTILLP</sequence>
<evidence type="ECO:0000256" key="6">
    <source>
        <dbReference type="SAM" id="MobiDB-lite"/>
    </source>
</evidence>
<accession>A0ABN2ZZ16</accession>
<gene>
    <name evidence="9" type="ORF">GCM10009727_54410</name>
</gene>
<name>A0ABN2ZZ16_9ACTN</name>
<evidence type="ECO:0000256" key="2">
    <source>
        <dbReference type="ARBA" id="ARBA00022475"/>
    </source>
</evidence>
<keyword evidence="4 7" id="KW-1133">Transmembrane helix</keyword>
<comment type="subcellular location">
    <subcellularLocation>
        <location evidence="1">Cell membrane</location>
        <topology evidence="1">Multi-pass membrane protein</topology>
    </subcellularLocation>
</comment>
<dbReference type="InterPro" id="IPR018076">
    <property type="entry name" value="T2SS_GspF_dom"/>
</dbReference>
<evidence type="ECO:0000256" key="5">
    <source>
        <dbReference type="ARBA" id="ARBA00023136"/>
    </source>
</evidence>
<evidence type="ECO:0000256" key="3">
    <source>
        <dbReference type="ARBA" id="ARBA00022692"/>
    </source>
</evidence>
<organism evidence="9 10">
    <name type="scientific">Actinomadura napierensis</name>
    <dbReference type="NCBI Taxonomy" id="267854"/>
    <lineage>
        <taxon>Bacteria</taxon>
        <taxon>Bacillati</taxon>
        <taxon>Actinomycetota</taxon>
        <taxon>Actinomycetes</taxon>
        <taxon>Streptosporangiales</taxon>
        <taxon>Thermomonosporaceae</taxon>
        <taxon>Actinomadura</taxon>
    </lineage>
</organism>
<evidence type="ECO:0000313" key="10">
    <source>
        <dbReference type="Proteomes" id="UP001501020"/>
    </source>
</evidence>
<dbReference type="PANTHER" id="PTHR35007">
    <property type="entry name" value="INTEGRAL MEMBRANE PROTEIN-RELATED"/>
    <property type="match status" value="1"/>
</dbReference>
<evidence type="ECO:0000256" key="1">
    <source>
        <dbReference type="ARBA" id="ARBA00004651"/>
    </source>
</evidence>